<reference evidence="1" key="1">
    <citation type="submission" date="2020-01" db="EMBL/GenBank/DDBJ databases">
        <title>Insect and environment-associated Actinomycetes.</title>
        <authorList>
            <person name="Currrie C."/>
            <person name="Chevrette M."/>
            <person name="Carlson C."/>
            <person name="Stubbendieck R."/>
            <person name="Wendt-Pienkowski E."/>
        </authorList>
    </citation>
    <scope>NUCLEOTIDE SEQUENCE</scope>
    <source>
        <strain evidence="1">SID12501</strain>
    </source>
</reference>
<gene>
    <name evidence="1" type="ORF">G3I71_29295</name>
</gene>
<dbReference type="AlphaFoldDB" id="A0A6B3BZX3"/>
<accession>A0A6B3BZX3</accession>
<dbReference type="EMBL" id="JAAGLU010000026">
    <property type="protein sequence ID" value="NEC89812.1"/>
    <property type="molecule type" value="Genomic_DNA"/>
</dbReference>
<evidence type="ECO:0000313" key="1">
    <source>
        <dbReference type="EMBL" id="NEC89812.1"/>
    </source>
</evidence>
<proteinExistence type="predicted"/>
<dbReference type="RefSeq" id="WP_164318815.1">
    <property type="nucleotide sequence ID" value="NZ_JAAGLU010000026.1"/>
</dbReference>
<comment type="caution">
    <text evidence="1">The sequence shown here is derived from an EMBL/GenBank/DDBJ whole genome shotgun (WGS) entry which is preliminary data.</text>
</comment>
<name>A0A6B3BZX3_9ACTN</name>
<sequence>MPVRPAWSTTYDTSGVHVFGMKSQESTTDLTSPEAVQSGQEVYDRITSGECADVEGELNEAYGRTS</sequence>
<protein>
    <submittedName>
        <fullName evidence="1">Uncharacterized protein</fullName>
    </submittedName>
</protein>
<organism evidence="1">
    <name type="scientific">Streptomyces sp. SID12501</name>
    <dbReference type="NCBI Taxonomy" id="2706042"/>
    <lineage>
        <taxon>Bacteria</taxon>
        <taxon>Bacillati</taxon>
        <taxon>Actinomycetota</taxon>
        <taxon>Actinomycetes</taxon>
        <taxon>Kitasatosporales</taxon>
        <taxon>Streptomycetaceae</taxon>
        <taxon>Streptomyces</taxon>
    </lineage>
</organism>